<evidence type="ECO:0000313" key="10">
    <source>
        <dbReference type="Proteomes" id="UP001181693"/>
    </source>
</evidence>
<protein>
    <recommendedName>
        <fullName evidence="8">Homeobox domain-containing protein</fullName>
    </recommendedName>
</protein>
<dbReference type="InterPro" id="IPR009057">
    <property type="entry name" value="Homeodomain-like_sf"/>
</dbReference>
<proteinExistence type="predicted"/>
<dbReference type="GO" id="GO:0003677">
    <property type="term" value="F:DNA binding"/>
    <property type="evidence" value="ECO:0007669"/>
    <property type="project" value="UniProtKB-UniRule"/>
</dbReference>
<dbReference type="PANTHER" id="PTHR15467:SF7">
    <property type="entry name" value="HOMEOBOX AND LEUCINE ZIPPER PROTEIN HOMEZ"/>
    <property type="match status" value="1"/>
</dbReference>
<dbReference type="Pfam" id="PF00046">
    <property type="entry name" value="Homeodomain"/>
    <property type="match status" value="2"/>
</dbReference>
<evidence type="ECO:0000256" key="6">
    <source>
        <dbReference type="RuleBase" id="RU000682"/>
    </source>
</evidence>
<keyword evidence="10" id="KW-1185">Reference proteome</keyword>
<feature type="DNA-binding region" description="Homeobox" evidence="5">
    <location>
        <begin position="50"/>
        <end position="88"/>
    </location>
</feature>
<dbReference type="Proteomes" id="UP001181693">
    <property type="component" value="Unassembled WGS sequence"/>
</dbReference>
<evidence type="ECO:0000313" key="9">
    <source>
        <dbReference type="EMBL" id="DBA22478.1"/>
    </source>
</evidence>
<dbReference type="GO" id="GO:0005634">
    <property type="term" value="C:nucleus"/>
    <property type="evidence" value="ECO:0007669"/>
    <property type="project" value="UniProtKB-SubCell"/>
</dbReference>
<dbReference type="SUPFAM" id="SSF46689">
    <property type="entry name" value="Homeodomain-like"/>
    <property type="match status" value="2"/>
</dbReference>
<keyword evidence="2 5" id="KW-0238">DNA-binding</keyword>
<evidence type="ECO:0000256" key="1">
    <source>
        <dbReference type="ARBA" id="ARBA00004123"/>
    </source>
</evidence>
<feature type="compositionally biased region" description="Polar residues" evidence="7">
    <location>
        <begin position="349"/>
        <end position="362"/>
    </location>
</feature>
<dbReference type="PROSITE" id="PS50071">
    <property type="entry name" value="HOMEOBOX_2"/>
    <property type="match status" value="2"/>
</dbReference>
<organism evidence="9 10">
    <name type="scientific">Pyxicephalus adspersus</name>
    <name type="common">African bullfrog</name>
    <dbReference type="NCBI Taxonomy" id="30357"/>
    <lineage>
        <taxon>Eukaryota</taxon>
        <taxon>Metazoa</taxon>
        <taxon>Chordata</taxon>
        <taxon>Craniata</taxon>
        <taxon>Vertebrata</taxon>
        <taxon>Euteleostomi</taxon>
        <taxon>Amphibia</taxon>
        <taxon>Batrachia</taxon>
        <taxon>Anura</taxon>
        <taxon>Neobatrachia</taxon>
        <taxon>Ranoidea</taxon>
        <taxon>Pyxicephalidae</taxon>
        <taxon>Pyxicephalinae</taxon>
        <taxon>Pyxicephalus</taxon>
    </lineage>
</organism>
<feature type="DNA-binding region" description="Homeobox" evidence="5">
    <location>
        <begin position="272"/>
        <end position="331"/>
    </location>
</feature>
<dbReference type="EMBL" id="DYDO01000006">
    <property type="protein sequence ID" value="DBA22478.1"/>
    <property type="molecule type" value="Genomic_DNA"/>
</dbReference>
<dbReference type="AlphaFoldDB" id="A0AAV3AK42"/>
<accession>A0AAV3AK42</accession>
<dbReference type="GO" id="GO:0000981">
    <property type="term" value="F:DNA-binding transcription factor activity, RNA polymerase II-specific"/>
    <property type="evidence" value="ECO:0007669"/>
    <property type="project" value="TreeGrafter"/>
</dbReference>
<feature type="region of interest" description="Disordered" evidence="7">
    <location>
        <begin position="345"/>
        <end position="390"/>
    </location>
</feature>
<dbReference type="Gene3D" id="1.10.10.60">
    <property type="entry name" value="Homeodomain-like"/>
    <property type="match status" value="2"/>
</dbReference>
<evidence type="ECO:0000256" key="2">
    <source>
        <dbReference type="ARBA" id="ARBA00023125"/>
    </source>
</evidence>
<evidence type="ECO:0000256" key="7">
    <source>
        <dbReference type="SAM" id="MobiDB-lite"/>
    </source>
</evidence>
<keyword evidence="3 5" id="KW-0371">Homeobox</keyword>
<evidence type="ECO:0000256" key="3">
    <source>
        <dbReference type="ARBA" id="ARBA00023155"/>
    </source>
</evidence>
<dbReference type="PANTHER" id="PTHR15467">
    <property type="entry name" value="ZINC-FINGERS AND HOMEOBOXES RELATED"/>
    <property type="match status" value="1"/>
</dbReference>
<reference evidence="9" key="1">
    <citation type="thesis" date="2020" institute="ProQuest LLC" country="789 East Eisenhower Parkway, Ann Arbor, MI, USA">
        <title>Comparative Genomics and Chromosome Evolution.</title>
        <authorList>
            <person name="Mudd A.B."/>
        </authorList>
    </citation>
    <scope>NUCLEOTIDE SEQUENCE</scope>
    <source>
        <strain evidence="9">1538</strain>
        <tissue evidence="9">Blood</tissue>
    </source>
</reference>
<dbReference type="CDD" id="cd00086">
    <property type="entry name" value="homeodomain"/>
    <property type="match status" value="2"/>
</dbReference>
<comment type="caution">
    <text evidence="9">The sequence shown here is derived from an EMBL/GenBank/DDBJ whole genome shotgun (WGS) entry which is preliminary data.</text>
</comment>
<dbReference type="FunFam" id="1.10.10.60:FF:000172">
    <property type="entry name" value="Homeobox and leucine zipper protein Homez"/>
    <property type="match status" value="1"/>
</dbReference>
<sequence length="410" mass="46665">MPPTSSRVSALYPEDISGFLCLPPVSDDLQVIWSRAELTEELDDHPQLIKSFSFFPYPSIPEIALLALRFGLQMEKVKNWFMVQRIRCGISWTPEEIEETRSHLNYNQEQLHFKPLIALAKKSNVLRSEEFSIATLKARARQAIASRACSSSGNNSPDSKRMRLSCPLPDKEPLSVENTSLYSRKVISRNNASNSKHPSPISNTHPKIKQDLDDVVKQPGAPFMLGVDGRETNAYNPSVEEQMCSSWHLSNGEELQLPSYIDQNGNLRREDNMGRRQRKTKQQLQILKSFFLKCQWATREDYMMLEDITGLPRADIIQWFGDTRYALKHGHLRWFRNSMHERPSWLDDPQQNSNVNGRQSEVPSPAYAMPSAVTDVPDDEGMASSSQNSGNTVKSICMYIPTSGSRTWMP</sequence>
<evidence type="ECO:0000259" key="8">
    <source>
        <dbReference type="PROSITE" id="PS50071"/>
    </source>
</evidence>
<evidence type="ECO:0000256" key="5">
    <source>
        <dbReference type="PROSITE-ProRule" id="PRU00108"/>
    </source>
</evidence>
<dbReference type="InterPro" id="IPR001356">
    <property type="entry name" value="HD"/>
</dbReference>
<dbReference type="SMART" id="SM00389">
    <property type="entry name" value="HOX"/>
    <property type="match status" value="2"/>
</dbReference>
<feature type="domain" description="Homeobox" evidence="8">
    <location>
        <begin position="270"/>
        <end position="330"/>
    </location>
</feature>
<comment type="subcellular location">
    <subcellularLocation>
        <location evidence="1 5 6">Nucleus</location>
    </subcellularLocation>
</comment>
<feature type="domain" description="Homeobox" evidence="8">
    <location>
        <begin position="48"/>
        <end position="87"/>
    </location>
</feature>
<name>A0AAV3AK42_PYXAD</name>
<gene>
    <name evidence="9" type="ORF">GDO54_013502</name>
</gene>
<keyword evidence="4 5" id="KW-0539">Nucleus</keyword>
<evidence type="ECO:0000256" key="4">
    <source>
        <dbReference type="ARBA" id="ARBA00023242"/>
    </source>
</evidence>